<reference evidence="7 8" key="1">
    <citation type="submission" date="2018-12" db="EMBL/GenBank/DDBJ databases">
        <title>Mesorhizobium carbonis sp. nov., isolated from coal mine water.</title>
        <authorList>
            <person name="Xin W."/>
            <person name="Xu Z."/>
            <person name="Xiang F."/>
            <person name="Zhang J."/>
            <person name="Xi L."/>
            <person name="Liu J."/>
        </authorList>
    </citation>
    <scope>NUCLEOTIDE SEQUENCE [LARGE SCALE GENOMIC DNA]</scope>
    <source>
        <strain evidence="7 8">B2.3</strain>
    </source>
</reference>
<feature type="transmembrane region" description="Helical" evidence="5">
    <location>
        <begin position="169"/>
        <end position="187"/>
    </location>
</feature>
<protein>
    <submittedName>
        <fullName evidence="7">Calcium/sodium antiporter</fullName>
    </submittedName>
</protein>
<evidence type="ECO:0000256" key="3">
    <source>
        <dbReference type="ARBA" id="ARBA00022989"/>
    </source>
</evidence>
<dbReference type="NCBIfam" id="TIGR00367">
    <property type="entry name" value="calcium/sodium antiporter"/>
    <property type="match status" value="1"/>
</dbReference>
<feature type="transmembrane region" description="Helical" evidence="5">
    <location>
        <begin position="268"/>
        <end position="289"/>
    </location>
</feature>
<accession>A0A429YWU9</accession>
<feature type="transmembrane region" description="Helical" evidence="5">
    <location>
        <begin position="132"/>
        <end position="149"/>
    </location>
</feature>
<keyword evidence="4 5" id="KW-0472">Membrane</keyword>
<evidence type="ECO:0000259" key="6">
    <source>
        <dbReference type="Pfam" id="PF01699"/>
    </source>
</evidence>
<feature type="transmembrane region" description="Helical" evidence="5">
    <location>
        <begin position="242"/>
        <end position="262"/>
    </location>
</feature>
<proteinExistence type="predicted"/>
<comment type="caution">
    <text evidence="7">The sequence shown here is derived from an EMBL/GenBank/DDBJ whole genome shotgun (WGS) entry which is preliminary data.</text>
</comment>
<feature type="transmembrane region" description="Helical" evidence="5">
    <location>
        <begin position="298"/>
        <end position="315"/>
    </location>
</feature>
<keyword evidence="3 5" id="KW-1133">Transmembrane helix</keyword>
<feature type="transmembrane region" description="Helical" evidence="5">
    <location>
        <begin position="107"/>
        <end position="126"/>
    </location>
</feature>
<dbReference type="GO" id="GO:0008273">
    <property type="term" value="F:calcium, potassium:sodium antiporter activity"/>
    <property type="evidence" value="ECO:0007669"/>
    <property type="project" value="TreeGrafter"/>
</dbReference>
<dbReference type="Proteomes" id="UP000278398">
    <property type="component" value="Unassembled WGS sequence"/>
</dbReference>
<gene>
    <name evidence="7" type="ORF">EJC49_13335</name>
</gene>
<dbReference type="Gene3D" id="1.20.1420.30">
    <property type="entry name" value="NCX, central ion-binding region"/>
    <property type="match status" value="1"/>
</dbReference>
<keyword evidence="8" id="KW-1185">Reference proteome</keyword>
<dbReference type="AlphaFoldDB" id="A0A429YWU9"/>
<feature type="transmembrane region" description="Helical" evidence="5">
    <location>
        <begin position="207"/>
        <end position="230"/>
    </location>
</feature>
<dbReference type="GO" id="GO:0005886">
    <property type="term" value="C:plasma membrane"/>
    <property type="evidence" value="ECO:0007669"/>
    <property type="project" value="TreeGrafter"/>
</dbReference>
<dbReference type="OrthoDB" id="9794225at2"/>
<evidence type="ECO:0000256" key="2">
    <source>
        <dbReference type="ARBA" id="ARBA00022692"/>
    </source>
</evidence>
<dbReference type="InterPro" id="IPR044880">
    <property type="entry name" value="NCX_ion-bd_dom_sf"/>
</dbReference>
<feature type="transmembrane region" description="Helical" evidence="5">
    <location>
        <begin position="37"/>
        <end position="58"/>
    </location>
</feature>
<dbReference type="Gene3D" id="6.10.280.80">
    <property type="entry name" value="NCX, peripheral helical region"/>
    <property type="match status" value="1"/>
</dbReference>
<evidence type="ECO:0000256" key="5">
    <source>
        <dbReference type="SAM" id="Phobius"/>
    </source>
</evidence>
<feature type="transmembrane region" description="Helical" evidence="5">
    <location>
        <begin position="70"/>
        <end position="95"/>
    </location>
</feature>
<feature type="transmembrane region" description="Helical" evidence="5">
    <location>
        <begin position="6"/>
        <end position="25"/>
    </location>
</feature>
<evidence type="ECO:0000313" key="8">
    <source>
        <dbReference type="Proteomes" id="UP000278398"/>
    </source>
</evidence>
<sequence>MGSWADLLLVIVGMGLLFGGGEFLVRGAVGLARRFGVSELVIGLTIVGFATSTPELLVSVKAALKGVPEIAVGNVVGSNIANILLIGGFTALLASRVPLERGIRRELGIMLGASMLLLIASAWGAIPRLAGLALFLLLAFYLAMHFRAARQSHAAGELRRPDMAGAAPAWRSLMVLSAGLAMLAIGADWLVDGASSIARAVGVSEAVIGLTVVALGTSLPELATSIVAAWRGRSEVAVGNVIGSNIFNILGILGVTAMIEPLDIASRFLWFDVPLMLAISILFSAAVVVRNGLGRRSGAIMLAAYLAYTAALFVLPG</sequence>
<keyword evidence="2 5" id="KW-0812">Transmembrane</keyword>
<dbReference type="EMBL" id="RWKW01000046">
    <property type="protein sequence ID" value="RST85928.1"/>
    <property type="molecule type" value="Genomic_DNA"/>
</dbReference>
<dbReference type="InterPro" id="IPR004837">
    <property type="entry name" value="NaCa_Exmemb"/>
</dbReference>
<name>A0A429YWU9_9HYPH</name>
<dbReference type="GO" id="GO:0006874">
    <property type="term" value="P:intracellular calcium ion homeostasis"/>
    <property type="evidence" value="ECO:0007669"/>
    <property type="project" value="TreeGrafter"/>
</dbReference>
<evidence type="ECO:0000313" key="7">
    <source>
        <dbReference type="EMBL" id="RST85928.1"/>
    </source>
</evidence>
<dbReference type="PANTHER" id="PTHR10846">
    <property type="entry name" value="SODIUM/POTASSIUM/CALCIUM EXCHANGER"/>
    <property type="match status" value="1"/>
</dbReference>
<feature type="domain" description="Sodium/calcium exchanger membrane region" evidence="6">
    <location>
        <begin position="7"/>
        <end position="144"/>
    </location>
</feature>
<comment type="subcellular location">
    <subcellularLocation>
        <location evidence="1">Membrane</location>
        <topology evidence="1">Multi-pass membrane protein</topology>
    </subcellularLocation>
</comment>
<evidence type="ECO:0000256" key="1">
    <source>
        <dbReference type="ARBA" id="ARBA00004141"/>
    </source>
</evidence>
<organism evidence="7 8">
    <name type="scientific">Aquibium carbonis</name>
    <dbReference type="NCBI Taxonomy" id="2495581"/>
    <lineage>
        <taxon>Bacteria</taxon>
        <taxon>Pseudomonadati</taxon>
        <taxon>Pseudomonadota</taxon>
        <taxon>Alphaproteobacteria</taxon>
        <taxon>Hyphomicrobiales</taxon>
        <taxon>Phyllobacteriaceae</taxon>
        <taxon>Aquibium</taxon>
    </lineage>
</organism>
<evidence type="ECO:0000256" key="4">
    <source>
        <dbReference type="ARBA" id="ARBA00023136"/>
    </source>
</evidence>
<dbReference type="InterPro" id="IPR004481">
    <property type="entry name" value="K/Na/Ca-exchanger"/>
</dbReference>
<dbReference type="GO" id="GO:0005262">
    <property type="term" value="F:calcium channel activity"/>
    <property type="evidence" value="ECO:0007669"/>
    <property type="project" value="TreeGrafter"/>
</dbReference>
<dbReference type="PANTHER" id="PTHR10846:SF8">
    <property type="entry name" value="INNER MEMBRANE PROTEIN YRBG"/>
    <property type="match status" value="1"/>
</dbReference>
<dbReference type="Pfam" id="PF01699">
    <property type="entry name" value="Na_Ca_ex"/>
    <property type="match status" value="2"/>
</dbReference>
<feature type="domain" description="Sodium/calcium exchanger membrane region" evidence="6">
    <location>
        <begin position="173"/>
        <end position="313"/>
    </location>
</feature>